<evidence type="ECO:0000256" key="6">
    <source>
        <dbReference type="SAM" id="MobiDB-lite"/>
    </source>
</evidence>
<dbReference type="STRING" id="74649.A0A2P6SJ13"/>
<dbReference type="InterPro" id="IPR036093">
    <property type="entry name" value="NAC_dom_sf"/>
</dbReference>
<comment type="caution">
    <text evidence="8">The sequence shown here is derived from an EMBL/GenBank/DDBJ whole genome shotgun (WGS) entry which is preliminary data.</text>
</comment>
<proteinExistence type="predicted"/>
<evidence type="ECO:0000313" key="8">
    <source>
        <dbReference type="EMBL" id="PRQ58654.1"/>
    </source>
</evidence>
<dbReference type="Proteomes" id="UP000238479">
    <property type="component" value="Chromosome 1"/>
</dbReference>
<evidence type="ECO:0000256" key="2">
    <source>
        <dbReference type="ARBA" id="ARBA00023015"/>
    </source>
</evidence>
<keyword evidence="5" id="KW-0539">Nucleus</keyword>
<dbReference type="SUPFAM" id="SSF101941">
    <property type="entry name" value="NAC domain"/>
    <property type="match status" value="1"/>
</dbReference>
<dbReference type="PROSITE" id="PS51005">
    <property type="entry name" value="NAC"/>
    <property type="match status" value="1"/>
</dbReference>
<dbReference type="AlphaFoldDB" id="A0A2P6SJ13"/>
<keyword evidence="2" id="KW-0805">Transcription regulation</keyword>
<feature type="compositionally biased region" description="Basic and acidic residues" evidence="6">
    <location>
        <begin position="265"/>
        <end position="276"/>
    </location>
</feature>
<comment type="subcellular location">
    <subcellularLocation>
        <location evidence="1">Nucleus</location>
    </subcellularLocation>
</comment>
<evidence type="ECO:0000313" key="9">
    <source>
        <dbReference type="Proteomes" id="UP000238479"/>
    </source>
</evidence>
<dbReference type="PANTHER" id="PTHR31989">
    <property type="entry name" value="NAC DOMAIN-CONTAINING PROTEIN 82-RELATED"/>
    <property type="match status" value="1"/>
</dbReference>
<dbReference type="GO" id="GO:0006355">
    <property type="term" value="P:regulation of DNA-templated transcription"/>
    <property type="evidence" value="ECO:0007669"/>
    <property type="project" value="InterPro"/>
</dbReference>
<feature type="region of interest" description="Disordered" evidence="6">
    <location>
        <begin position="232"/>
        <end position="302"/>
    </location>
</feature>
<keyword evidence="4" id="KW-0804">Transcription</keyword>
<reference evidence="8 9" key="1">
    <citation type="journal article" date="2018" name="Nat. Genet.">
        <title>The Rosa genome provides new insights in the design of modern roses.</title>
        <authorList>
            <person name="Bendahmane M."/>
        </authorList>
    </citation>
    <scope>NUCLEOTIDE SEQUENCE [LARGE SCALE GENOMIC DNA]</scope>
    <source>
        <strain evidence="9">cv. Old Blush</strain>
    </source>
</reference>
<evidence type="ECO:0000256" key="4">
    <source>
        <dbReference type="ARBA" id="ARBA00023163"/>
    </source>
</evidence>
<evidence type="ECO:0000256" key="3">
    <source>
        <dbReference type="ARBA" id="ARBA00023125"/>
    </source>
</evidence>
<evidence type="ECO:0000256" key="5">
    <source>
        <dbReference type="ARBA" id="ARBA00023242"/>
    </source>
</evidence>
<evidence type="ECO:0000259" key="7">
    <source>
        <dbReference type="PROSITE" id="PS51005"/>
    </source>
</evidence>
<keyword evidence="9" id="KW-1185">Reference proteome</keyword>
<dbReference type="GO" id="GO:0005634">
    <property type="term" value="C:nucleus"/>
    <property type="evidence" value="ECO:0007669"/>
    <property type="project" value="UniProtKB-SubCell"/>
</dbReference>
<dbReference type="GO" id="GO:0003677">
    <property type="term" value="F:DNA binding"/>
    <property type="evidence" value="ECO:0007669"/>
    <property type="project" value="UniProtKB-KW"/>
</dbReference>
<evidence type="ECO:0000256" key="1">
    <source>
        <dbReference type="ARBA" id="ARBA00004123"/>
    </source>
</evidence>
<dbReference type="InterPro" id="IPR003441">
    <property type="entry name" value="NAC-dom"/>
</dbReference>
<dbReference type="EMBL" id="PDCK01000039">
    <property type="protein sequence ID" value="PRQ58654.1"/>
    <property type="molecule type" value="Genomic_DNA"/>
</dbReference>
<gene>
    <name evidence="8" type="ORF">RchiOBHm_Chr1g0361681</name>
</gene>
<dbReference type="SMR" id="A0A2P6SJ13"/>
<dbReference type="Pfam" id="PF02365">
    <property type="entry name" value="NAM"/>
    <property type="match status" value="1"/>
</dbReference>
<dbReference type="Gene3D" id="2.170.150.80">
    <property type="entry name" value="NAC domain"/>
    <property type="match status" value="1"/>
</dbReference>
<organism evidence="8 9">
    <name type="scientific">Rosa chinensis</name>
    <name type="common">China rose</name>
    <dbReference type="NCBI Taxonomy" id="74649"/>
    <lineage>
        <taxon>Eukaryota</taxon>
        <taxon>Viridiplantae</taxon>
        <taxon>Streptophyta</taxon>
        <taxon>Embryophyta</taxon>
        <taxon>Tracheophyta</taxon>
        <taxon>Spermatophyta</taxon>
        <taxon>Magnoliopsida</taxon>
        <taxon>eudicotyledons</taxon>
        <taxon>Gunneridae</taxon>
        <taxon>Pentapetalae</taxon>
        <taxon>rosids</taxon>
        <taxon>fabids</taxon>
        <taxon>Rosales</taxon>
        <taxon>Rosaceae</taxon>
        <taxon>Rosoideae</taxon>
        <taxon>Rosoideae incertae sedis</taxon>
        <taxon>Rosa</taxon>
    </lineage>
</organism>
<protein>
    <submittedName>
        <fullName evidence="8">Putative transcription factor NAM family</fullName>
    </submittedName>
</protein>
<name>A0A2P6SJ13_ROSCH</name>
<feature type="compositionally biased region" description="Polar residues" evidence="6">
    <location>
        <begin position="253"/>
        <end position="264"/>
    </location>
</feature>
<keyword evidence="3" id="KW-0238">DNA-binding</keyword>
<dbReference type="Gramene" id="PRQ58654">
    <property type="protein sequence ID" value="PRQ58654"/>
    <property type="gene ID" value="RchiOBHm_Chr1g0361681"/>
</dbReference>
<feature type="domain" description="NAC" evidence="7">
    <location>
        <begin position="10"/>
        <end position="173"/>
    </location>
</feature>
<sequence length="444" mass="49026">MGSSSSSLTFPKGFRFHPTNEEVLSYLEMKNQGRDSEITAMIPEINLCRHDPPDLPALVLARGELLDREWYVALMSWDRQWYFYSRRDYKYIKSTRSNRTTRNGYWKITGKELAIKAPGSKAVIGIKRTLTFYVKRGVPKPQKTNWVLHEFDLTKANSDDQIGDFVLCRLKYKSDDSDHDKQVCDGGETGTGMASNVENQAAAEGLIAEAGENLAIKEPGDAVWESDGNEHQLKGLQTDPCGKDRNDLPISVEGQSNSCNSSDSDTIKELHDKPENLDSPSDQPPPPQPQSPQKLGNVSPTTNAHIDECRKRKVQFGDNNPSPTKQNHISTNDVDELASNTASNSINQAADAIPEGCSQPGENLGSDPFQSLEPLSINRELRDFSHYNNSIGWDDMPIEGIDFSLVKFLDTVIDEGSSDGHNKVVCGLVNDCSTSAIGATLQCS</sequence>
<accession>A0A2P6SJ13</accession>